<dbReference type="RefSeq" id="WP_133462999.1">
    <property type="nucleotide sequence ID" value="NZ_SNWI01000001.1"/>
</dbReference>
<dbReference type="InterPro" id="IPR025343">
    <property type="entry name" value="DUF4099"/>
</dbReference>
<feature type="domain" description="DUF4099" evidence="3">
    <location>
        <begin position="143"/>
        <end position="225"/>
    </location>
</feature>
<proteinExistence type="predicted"/>
<comment type="caution">
    <text evidence="4">The sequence shown here is derived from an EMBL/GenBank/DDBJ whole genome shotgun (WGS) entry which is preliminary data.</text>
</comment>
<feature type="region of interest" description="Disordered" evidence="1">
    <location>
        <begin position="350"/>
        <end position="378"/>
    </location>
</feature>
<feature type="compositionally biased region" description="Basic and acidic residues" evidence="1">
    <location>
        <begin position="492"/>
        <end position="502"/>
    </location>
</feature>
<name>A0A4V3BZ29_9BACT</name>
<sequence length="526" mass="59332">MDEKLKNDAKKVMLVQQAGDGQLKAVTNIDKKGKIKVTDPTEQNLANLLNVNTNDSVLEAFYKKFMQEAENPSHTGLKNAVTKVFIMTEDVLNKLIKINFDPKELEKYRVDPAAELQKLQDKKQTKDQGQDGGGDTTQTIQPYDTSKIDRADLERKGIQWEAIEPHLRAMSYGHKSNKLIEMNPEMEPGGVRIPTKGRVSLAEQPDGSLRVVPHYWQEKPNLDAPFHGVMLPDDVKTNIENTRHAGKIVDLELTPGKKEACYVSRDELTNTLEYMRVADFPHKKDMKGTTLSDGDQMNIAAGGKGLLEKFVTRAGYYRDGYIQVDAANRNYEFSYDGLDRNRYAQENKEIYRQNQGEKKGEQKEVSGEKKQSDGFIHKSMGGVAVPKDAYDLWKAAEADPGKRAEVKAVYMKDMKLDGKDQPVSLWVKPNYDEGKLKFFKWNPDYVKKTAKTVKPTVESEKQHAVNTQGKTVEATKGVKEPLKPGQQQPTEAQKKKQDDSKQRQRPPAQRQSPPAKGKKTNTPKIA</sequence>
<accession>A0A4V3BZ29</accession>
<feature type="compositionally biased region" description="Low complexity" evidence="1">
    <location>
        <begin position="505"/>
        <end position="515"/>
    </location>
</feature>
<dbReference type="OrthoDB" id="1081890at2"/>
<feature type="compositionally biased region" description="Basic and acidic residues" evidence="1">
    <location>
        <begin position="119"/>
        <end position="129"/>
    </location>
</feature>
<evidence type="ECO:0000256" key="1">
    <source>
        <dbReference type="SAM" id="MobiDB-lite"/>
    </source>
</evidence>
<feature type="region of interest" description="Disordered" evidence="1">
    <location>
        <begin position="119"/>
        <end position="145"/>
    </location>
</feature>
<reference evidence="4 5" key="1">
    <citation type="submission" date="2019-03" db="EMBL/GenBank/DDBJ databases">
        <title>Freshwater and sediment microbial communities from various areas in North America, analyzing microbe dynamics in response to fracking.</title>
        <authorList>
            <person name="Lamendella R."/>
        </authorList>
    </citation>
    <scope>NUCLEOTIDE SEQUENCE [LARGE SCALE GENOMIC DNA]</scope>
    <source>
        <strain evidence="4 5">114D</strain>
    </source>
</reference>
<dbReference type="Proteomes" id="UP000294848">
    <property type="component" value="Unassembled WGS sequence"/>
</dbReference>
<evidence type="ECO:0000313" key="5">
    <source>
        <dbReference type="Proteomes" id="UP000294848"/>
    </source>
</evidence>
<feature type="compositionally biased region" description="Basic and acidic residues" evidence="1">
    <location>
        <begin position="350"/>
        <end position="376"/>
    </location>
</feature>
<feature type="compositionally biased region" description="Basic residues" evidence="1">
    <location>
        <begin position="516"/>
        <end position="526"/>
    </location>
</feature>
<dbReference type="Pfam" id="PF13101">
    <property type="entry name" value="DUF3945"/>
    <property type="match status" value="1"/>
</dbReference>
<evidence type="ECO:0000259" key="2">
    <source>
        <dbReference type="Pfam" id="PF13101"/>
    </source>
</evidence>
<organism evidence="4 5">
    <name type="scientific">Sunxiuqinia elliptica</name>
    <dbReference type="NCBI Taxonomy" id="655355"/>
    <lineage>
        <taxon>Bacteria</taxon>
        <taxon>Pseudomonadati</taxon>
        <taxon>Bacteroidota</taxon>
        <taxon>Bacteroidia</taxon>
        <taxon>Marinilabiliales</taxon>
        <taxon>Prolixibacteraceae</taxon>
        <taxon>Sunxiuqinia</taxon>
    </lineage>
</organism>
<protein>
    <submittedName>
        <fullName evidence="4">Uncharacterized protein DUF3945</fullName>
    </submittedName>
</protein>
<dbReference type="InterPro" id="IPR025222">
    <property type="entry name" value="DUF3945"/>
</dbReference>
<evidence type="ECO:0000259" key="3">
    <source>
        <dbReference type="Pfam" id="PF13351"/>
    </source>
</evidence>
<feature type="region of interest" description="Disordered" evidence="1">
    <location>
        <begin position="454"/>
        <end position="526"/>
    </location>
</feature>
<evidence type="ECO:0000313" key="4">
    <source>
        <dbReference type="EMBL" id="TDO04849.1"/>
    </source>
</evidence>
<dbReference type="AlphaFoldDB" id="A0A4V3BZ29"/>
<dbReference type="Pfam" id="PF13351">
    <property type="entry name" value="DUF4099"/>
    <property type="match status" value="1"/>
</dbReference>
<gene>
    <name evidence="4" type="ORF">DET52_101200</name>
</gene>
<feature type="domain" description="DUF3945" evidence="2">
    <location>
        <begin position="287"/>
        <end position="336"/>
    </location>
</feature>
<dbReference type="EMBL" id="SNWI01000001">
    <property type="protein sequence ID" value="TDO04849.1"/>
    <property type="molecule type" value="Genomic_DNA"/>
</dbReference>